<dbReference type="Proteomes" id="UP000184546">
    <property type="component" value="Unassembled WGS sequence"/>
</dbReference>
<proteinExistence type="predicted"/>
<dbReference type="GeneID" id="30971192"/>
<dbReference type="OrthoDB" id="433512at2759"/>
<protein>
    <recommendedName>
        <fullName evidence="4">Major facilitator superfamily (MFS) profile domain-containing protein</fullName>
    </recommendedName>
</protein>
<dbReference type="VEuPathDB" id="FungiDB:ASPACDRAFT_1854244"/>
<gene>
    <name evidence="2" type="ORF">ASPACDRAFT_1854244</name>
</gene>
<keyword evidence="1" id="KW-1133">Transmembrane helix</keyword>
<keyword evidence="1" id="KW-0812">Transmembrane</keyword>
<evidence type="ECO:0000256" key="1">
    <source>
        <dbReference type="SAM" id="Phobius"/>
    </source>
</evidence>
<reference evidence="3" key="1">
    <citation type="journal article" date="2017" name="Genome Biol.">
        <title>Comparative genomics reveals high biological diversity and specific adaptations in the industrially and medically important fungal genus Aspergillus.</title>
        <authorList>
            <person name="de Vries R.P."/>
            <person name="Riley R."/>
            <person name="Wiebenga A."/>
            <person name="Aguilar-Osorio G."/>
            <person name="Amillis S."/>
            <person name="Uchima C.A."/>
            <person name="Anderluh G."/>
            <person name="Asadollahi M."/>
            <person name="Askin M."/>
            <person name="Barry K."/>
            <person name="Battaglia E."/>
            <person name="Bayram O."/>
            <person name="Benocci T."/>
            <person name="Braus-Stromeyer S.A."/>
            <person name="Caldana C."/>
            <person name="Canovas D."/>
            <person name="Cerqueira G.C."/>
            <person name="Chen F."/>
            <person name="Chen W."/>
            <person name="Choi C."/>
            <person name="Clum A."/>
            <person name="Dos Santos R.A."/>
            <person name="Damasio A.R."/>
            <person name="Diallinas G."/>
            <person name="Emri T."/>
            <person name="Fekete E."/>
            <person name="Flipphi M."/>
            <person name="Freyberg S."/>
            <person name="Gallo A."/>
            <person name="Gournas C."/>
            <person name="Habgood R."/>
            <person name="Hainaut M."/>
            <person name="Harispe M.L."/>
            <person name="Henrissat B."/>
            <person name="Hilden K.S."/>
            <person name="Hope R."/>
            <person name="Hossain A."/>
            <person name="Karabika E."/>
            <person name="Karaffa L."/>
            <person name="Karanyi Z."/>
            <person name="Krasevec N."/>
            <person name="Kuo A."/>
            <person name="Kusch H."/>
            <person name="LaButti K."/>
            <person name="Lagendijk E.L."/>
            <person name="Lapidus A."/>
            <person name="Levasseur A."/>
            <person name="Lindquist E."/>
            <person name="Lipzen A."/>
            <person name="Logrieco A.F."/>
            <person name="MacCabe A."/>
            <person name="Maekelae M.R."/>
            <person name="Malavazi I."/>
            <person name="Melin P."/>
            <person name="Meyer V."/>
            <person name="Mielnichuk N."/>
            <person name="Miskei M."/>
            <person name="Molnar A.P."/>
            <person name="Mule G."/>
            <person name="Ngan C.Y."/>
            <person name="Orejas M."/>
            <person name="Orosz E."/>
            <person name="Ouedraogo J.P."/>
            <person name="Overkamp K.M."/>
            <person name="Park H.-S."/>
            <person name="Perrone G."/>
            <person name="Piumi F."/>
            <person name="Punt P.J."/>
            <person name="Ram A.F."/>
            <person name="Ramon A."/>
            <person name="Rauscher S."/>
            <person name="Record E."/>
            <person name="Riano-Pachon D.M."/>
            <person name="Robert V."/>
            <person name="Roehrig J."/>
            <person name="Ruller R."/>
            <person name="Salamov A."/>
            <person name="Salih N.S."/>
            <person name="Samson R.A."/>
            <person name="Sandor E."/>
            <person name="Sanguinetti M."/>
            <person name="Schuetze T."/>
            <person name="Sepcic K."/>
            <person name="Shelest E."/>
            <person name="Sherlock G."/>
            <person name="Sophianopoulou V."/>
            <person name="Squina F.M."/>
            <person name="Sun H."/>
            <person name="Susca A."/>
            <person name="Todd R.B."/>
            <person name="Tsang A."/>
            <person name="Unkles S.E."/>
            <person name="van de Wiele N."/>
            <person name="van Rossen-Uffink D."/>
            <person name="Oliveira J.V."/>
            <person name="Vesth T.C."/>
            <person name="Visser J."/>
            <person name="Yu J.-H."/>
            <person name="Zhou M."/>
            <person name="Andersen M.R."/>
            <person name="Archer D.B."/>
            <person name="Baker S.E."/>
            <person name="Benoit I."/>
            <person name="Brakhage A.A."/>
            <person name="Braus G.H."/>
            <person name="Fischer R."/>
            <person name="Frisvad J.C."/>
            <person name="Goldman G.H."/>
            <person name="Houbraken J."/>
            <person name="Oakley B."/>
            <person name="Pocsi I."/>
            <person name="Scazzocchio C."/>
            <person name="Seiboth B."/>
            <person name="vanKuyk P.A."/>
            <person name="Wortman J."/>
            <person name="Dyer P.S."/>
            <person name="Grigoriev I.V."/>
        </authorList>
    </citation>
    <scope>NUCLEOTIDE SEQUENCE [LARGE SCALE GENOMIC DNA]</scope>
    <source>
        <strain evidence="3">ATCC 16872 / CBS 172.66 / WB 5094</strain>
    </source>
</reference>
<accession>A0A1L9X171</accession>
<dbReference type="InterPro" id="IPR036259">
    <property type="entry name" value="MFS_trans_sf"/>
</dbReference>
<keyword evidence="1" id="KW-0472">Membrane</keyword>
<dbReference type="STRING" id="690307.A0A1L9X171"/>
<dbReference type="AlphaFoldDB" id="A0A1L9X171"/>
<dbReference type="RefSeq" id="XP_020058604.1">
    <property type="nucleotide sequence ID" value="XM_020197378.1"/>
</dbReference>
<evidence type="ECO:0008006" key="4">
    <source>
        <dbReference type="Google" id="ProtNLM"/>
    </source>
</evidence>
<organism evidence="2 3">
    <name type="scientific">Aspergillus aculeatus (strain ATCC 16872 / CBS 172.66 / WB 5094)</name>
    <dbReference type="NCBI Taxonomy" id="690307"/>
    <lineage>
        <taxon>Eukaryota</taxon>
        <taxon>Fungi</taxon>
        <taxon>Dikarya</taxon>
        <taxon>Ascomycota</taxon>
        <taxon>Pezizomycotina</taxon>
        <taxon>Eurotiomycetes</taxon>
        <taxon>Eurotiomycetidae</taxon>
        <taxon>Eurotiales</taxon>
        <taxon>Aspergillaceae</taxon>
        <taxon>Aspergillus</taxon>
        <taxon>Aspergillus subgen. Circumdati</taxon>
    </lineage>
</organism>
<dbReference type="EMBL" id="KV878973">
    <property type="protein sequence ID" value="OJK02265.1"/>
    <property type="molecule type" value="Genomic_DNA"/>
</dbReference>
<dbReference type="Gene3D" id="1.20.1250.20">
    <property type="entry name" value="MFS general substrate transporter like domains"/>
    <property type="match status" value="1"/>
</dbReference>
<feature type="transmembrane region" description="Helical" evidence="1">
    <location>
        <begin position="88"/>
        <end position="106"/>
    </location>
</feature>
<keyword evidence="3" id="KW-1185">Reference proteome</keyword>
<feature type="transmembrane region" description="Helical" evidence="1">
    <location>
        <begin position="58"/>
        <end position="81"/>
    </location>
</feature>
<evidence type="ECO:0000313" key="3">
    <source>
        <dbReference type="Proteomes" id="UP000184546"/>
    </source>
</evidence>
<evidence type="ECO:0000313" key="2">
    <source>
        <dbReference type="EMBL" id="OJK02265.1"/>
    </source>
</evidence>
<name>A0A1L9X171_ASPA1</name>
<sequence>MFLKPNHNLRTLIATYLCWFCLDLPFHGLGLMNAEIINTIWYGKAIQPAGVYQYLLRVSYQSIGVVSSGAIVGSAIAVMTVDRIGRRILQLLGFAWLFVLNVIGILRPMACIGRLLTVFEV</sequence>